<proteinExistence type="predicted"/>
<evidence type="ECO:0008006" key="3">
    <source>
        <dbReference type="Google" id="ProtNLM"/>
    </source>
</evidence>
<evidence type="ECO:0000313" key="2">
    <source>
        <dbReference type="Proteomes" id="UP001596528"/>
    </source>
</evidence>
<reference evidence="2" key="1">
    <citation type="journal article" date="2019" name="Int. J. Syst. Evol. Microbiol.">
        <title>The Global Catalogue of Microorganisms (GCM) 10K type strain sequencing project: providing services to taxonomists for standard genome sequencing and annotation.</title>
        <authorList>
            <consortium name="The Broad Institute Genomics Platform"/>
            <consortium name="The Broad Institute Genome Sequencing Center for Infectious Disease"/>
            <person name="Wu L."/>
            <person name="Ma J."/>
        </authorList>
    </citation>
    <scope>NUCLEOTIDE SEQUENCE [LARGE SCALE GENOMIC DNA]</scope>
    <source>
        <strain evidence="2">JCM 18657</strain>
    </source>
</reference>
<evidence type="ECO:0000313" key="1">
    <source>
        <dbReference type="EMBL" id="MFC7751283.1"/>
    </source>
</evidence>
<dbReference type="RefSeq" id="WP_138788598.1">
    <property type="nucleotide sequence ID" value="NZ_JBHTGQ010000041.1"/>
</dbReference>
<comment type="caution">
    <text evidence="1">The sequence shown here is derived from an EMBL/GenBank/DDBJ whole genome shotgun (WGS) entry which is preliminary data.</text>
</comment>
<keyword evidence="2" id="KW-1185">Reference proteome</keyword>
<sequence>MKTGMEHGVLLGKLLAWDGRVLGLVREGEQWSFLLDGERYPLNNRRWDFELLLARDGGLFTFYWDGETKCSLRLLSDRQGVLDLYEHLRKI</sequence>
<protein>
    <recommendedName>
        <fullName evidence="3">DUF5348 domain-containing protein</fullName>
    </recommendedName>
</protein>
<name>A0ABW2V6U3_9BACL</name>
<accession>A0ABW2V6U3</accession>
<gene>
    <name evidence="1" type="ORF">ACFQWB_15285</name>
</gene>
<dbReference type="EMBL" id="JBHTGQ010000041">
    <property type="protein sequence ID" value="MFC7751283.1"/>
    <property type="molecule type" value="Genomic_DNA"/>
</dbReference>
<organism evidence="1 2">
    <name type="scientific">Paenibacillus thermoaerophilus</name>
    <dbReference type="NCBI Taxonomy" id="1215385"/>
    <lineage>
        <taxon>Bacteria</taxon>
        <taxon>Bacillati</taxon>
        <taxon>Bacillota</taxon>
        <taxon>Bacilli</taxon>
        <taxon>Bacillales</taxon>
        <taxon>Paenibacillaceae</taxon>
        <taxon>Paenibacillus</taxon>
    </lineage>
</organism>
<dbReference type="Proteomes" id="UP001596528">
    <property type="component" value="Unassembled WGS sequence"/>
</dbReference>